<dbReference type="PROSITE" id="PS51184">
    <property type="entry name" value="JMJC"/>
    <property type="match status" value="1"/>
</dbReference>
<dbReference type="Proteomes" id="UP000072421">
    <property type="component" value="Chromosome"/>
</dbReference>
<dbReference type="Gene3D" id="2.60.120.650">
    <property type="entry name" value="Cupin"/>
    <property type="match status" value="1"/>
</dbReference>
<evidence type="ECO:0000313" key="4">
    <source>
        <dbReference type="Proteomes" id="UP000072421"/>
    </source>
</evidence>
<dbReference type="EMBL" id="CP013232">
    <property type="protein sequence ID" value="AMO95464.1"/>
    <property type="molecule type" value="Genomic_DNA"/>
</dbReference>
<dbReference type="PANTHER" id="PTHR12461:SF105">
    <property type="entry name" value="HYPOXIA-INDUCIBLE FACTOR 1-ALPHA INHIBITOR"/>
    <property type="match status" value="1"/>
</dbReference>
<evidence type="ECO:0000256" key="1">
    <source>
        <dbReference type="SAM" id="MobiDB-lite"/>
    </source>
</evidence>
<evidence type="ECO:0000259" key="2">
    <source>
        <dbReference type="PROSITE" id="PS51184"/>
    </source>
</evidence>
<evidence type="ECO:0000313" key="3">
    <source>
        <dbReference type="EMBL" id="AMO95464.1"/>
    </source>
</evidence>
<dbReference type="RefSeq" id="WP_061540273.1">
    <property type="nucleotide sequence ID" value="NZ_CP013232.1"/>
</dbReference>
<feature type="region of interest" description="Disordered" evidence="1">
    <location>
        <begin position="319"/>
        <end position="352"/>
    </location>
</feature>
<dbReference type="PANTHER" id="PTHR12461">
    <property type="entry name" value="HYPOXIA-INDUCIBLE FACTOR 1 ALPHA INHIBITOR-RELATED"/>
    <property type="match status" value="1"/>
</dbReference>
<dbReference type="Pfam" id="PF13621">
    <property type="entry name" value="Cupin_8"/>
    <property type="match status" value="1"/>
</dbReference>
<dbReference type="PATRIC" id="fig|158899.10.peg.2788"/>
<dbReference type="InterPro" id="IPR003347">
    <property type="entry name" value="JmjC_dom"/>
</dbReference>
<name>A0A127PCX7_9BURK</name>
<protein>
    <submittedName>
        <fullName evidence="3">Cupin-like domain protein</fullName>
    </submittedName>
</protein>
<organism evidence="3">
    <name type="scientific">Collimonas fungivorans</name>
    <dbReference type="NCBI Taxonomy" id="158899"/>
    <lineage>
        <taxon>Bacteria</taxon>
        <taxon>Pseudomonadati</taxon>
        <taxon>Pseudomonadota</taxon>
        <taxon>Betaproteobacteria</taxon>
        <taxon>Burkholderiales</taxon>
        <taxon>Oxalobacteraceae</taxon>
        <taxon>Collimonas</taxon>
    </lineage>
</organism>
<dbReference type="InterPro" id="IPR041667">
    <property type="entry name" value="Cupin_8"/>
</dbReference>
<feature type="compositionally biased region" description="Basic and acidic residues" evidence="1">
    <location>
        <begin position="332"/>
        <end position="349"/>
    </location>
</feature>
<sequence length="364" mass="41377">MTQILGPAFRLVDEIDAVQLAHEGGFGERTRPLLVKGALRNWPAQENWSFEKMAQLRNKDGSEPTRKFQNGLVEQGETQERPLLPIAPYLRELAALATEPVSDEAGLLPNRRRLQLQPGEEFHLNWAHMQSFTPHQNYLAQWSILEDFPQLRSDFDIRSLWPGWRWTWESVFMGPANTHTGLHRDVPNNWFCQARGVKEFVMFPPSEEAFMRPSKKYDWGATLSSINIARFDQHPEQLRELEQAKGLYARVEQGDALFIPKRTWHAVVSLAPSISLAVFGLTAKEILVSGVPTATKDLLHNMHLYRWGTASATSIWRRSPQRSGKWRNSQNGDKDETVLLRNPESEKSLRGGALPGIAGRVCPA</sequence>
<dbReference type="AlphaFoldDB" id="A0A127PCX7"/>
<dbReference type="SUPFAM" id="SSF51197">
    <property type="entry name" value="Clavaminate synthase-like"/>
    <property type="match status" value="1"/>
</dbReference>
<reference evidence="3 4" key="1">
    <citation type="submission" date="2015-11" db="EMBL/GenBank/DDBJ databases">
        <title>Exploring the genomic traits of fungus-feeding bacterial genus Collimonas.</title>
        <authorList>
            <person name="Song C."/>
            <person name="Schmidt R."/>
            <person name="de Jager V."/>
            <person name="Krzyzanowska D."/>
            <person name="Jongedijk E."/>
            <person name="Cankar K."/>
            <person name="Beekwilder J."/>
            <person name="van Veen A."/>
            <person name="de Boer W."/>
            <person name="van Veen J.A."/>
            <person name="Garbeva P."/>
        </authorList>
    </citation>
    <scope>NUCLEOTIDE SEQUENCE [LARGE SCALE GENOMIC DNA]</scope>
    <source>
        <strain evidence="3 4">Ter6</strain>
    </source>
</reference>
<proteinExistence type="predicted"/>
<accession>A0A127PCX7</accession>
<dbReference type="SMART" id="SM00558">
    <property type="entry name" value="JmjC"/>
    <property type="match status" value="1"/>
</dbReference>
<feature type="domain" description="JmjC" evidence="2">
    <location>
        <begin position="137"/>
        <end position="297"/>
    </location>
</feature>
<gene>
    <name evidence="3" type="ORF">CFter6_2796</name>
</gene>